<dbReference type="InterPro" id="IPR026847">
    <property type="entry name" value="VPS13"/>
</dbReference>
<feature type="region of interest" description="Disordered" evidence="3">
    <location>
        <begin position="1357"/>
        <end position="1378"/>
    </location>
</feature>
<dbReference type="InterPro" id="IPR009543">
    <property type="entry name" value="VPS13_VAB"/>
</dbReference>
<feature type="compositionally biased region" description="Pro residues" evidence="3">
    <location>
        <begin position="3287"/>
        <end position="3298"/>
    </location>
</feature>
<dbReference type="InterPro" id="IPR035892">
    <property type="entry name" value="C2_domain_sf"/>
</dbReference>
<proteinExistence type="inferred from homology"/>
<dbReference type="GO" id="GO:0006623">
    <property type="term" value="P:protein targeting to vacuole"/>
    <property type="evidence" value="ECO:0007669"/>
    <property type="project" value="TreeGrafter"/>
</dbReference>
<feature type="compositionally biased region" description="Pro residues" evidence="3">
    <location>
        <begin position="763"/>
        <end position="777"/>
    </location>
</feature>
<evidence type="ECO:0000313" key="6">
    <source>
        <dbReference type="Proteomes" id="UP001489004"/>
    </source>
</evidence>
<evidence type="ECO:0000256" key="3">
    <source>
        <dbReference type="SAM" id="MobiDB-lite"/>
    </source>
</evidence>
<evidence type="ECO:0000256" key="2">
    <source>
        <dbReference type="SAM" id="Coils"/>
    </source>
</evidence>
<feature type="compositionally biased region" description="Low complexity" evidence="3">
    <location>
        <begin position="3777"/>
        <end position="3803"/>
    </location>
</feature>
<dbReference type="Gene3D" id="2.60.40.150">
    <property type="entry name" value="C2 domain"/>
    <property type="match status" value="1"/>
</dbReference>
<feature type="compositionally biased region" description="Polar residues" evidence="3">
    <location>
        <begin position="1609"/>
        <end position="1620"/>
    </location>
</feature>
<dbReference type="PROSITE" id="PS50004">
    <property type="entry name" value="C2"/>
    <property type="match status" value="1"/>
</dbReference>
<feature type="compositionally biased region" description="Polar residues" evidence="3">
    <location>
        <begin position="3806"/>
        <end position="3822"/>
    </location>
</feature>
<dbReference type="PANTHER" id="PTHR16166">
    <property type="entry name" value="VACUOLAR PROTEIN SORTING-ASSOCIATED PROTEIN VPS13"/>
    <property type="match status" value="1"/>
</dbReference>
<feature type="region of interest" description="Disordered" evidence="3">
    <location>
        <begin position="1861"/>
        <end position="1893"/>
    </location>
</feature>
<protein>
    <recommendedName>
        <fullName evidence="4">C2 domain-containing protein</fullName>
    </recommendedName>
</protein>
<organism evidence="5 6">
    <name type="scientific">[Myrmecia] bisecta</name>
    <dbReference type="NCBI Taxonomy" id="41462"/>
    <lineage>
        <taxon>Eukaryota</taxon>
        <taxon>Viridiplantae</taxon>
        <taxon>Chlorophyta</taxon>
        <taxon>core chlorophytes</taxon>
        <taxon>Trebouxiophyceae</taxon>
        <taxon>Trebouxiales</taxon>
        <taxon>Trebouxiaceae</taxon>
        <taxon>Myrmecia</taxon>
    </lineage>
</organism>
<dbReference type="SUPFAM" id="SSF49562">
    <property type="entry name" value="C2 domain (Calcium/lipid-binding domain, CaLB)"/>
    <property type="match status" value="1"/>
</dbReference>
<gene>
    <name evidence="5" type="ORF">WJX72_009012</name>
</gene>
<accession>A0AAW1Q1E8</accession>
<dbReference type="SMART" id="SM00239">
    <property type="entry name" value="C2"/>
    <property type="match status" value="1"/>
</dbReference>
<dbReference type="PANTHER" id="PTHR16166:SF93">
    <property type="entry name" value="INTERMEMBRANE LIPID TRANSFER PROTEIN VPS13"/>
    <property type="match status" value="1"/>
</dbReference>
<feature type="region of interest" description="Disordered" evidence="3">
    <location>
        <begin position="1565"/>
        <end position="1620"/>
    </location>
</feature>
<feature type="region of interest" description="Disordered" evidence="3">
    <location>
        <begin position="759"/>
        <end position="780"/>
    </location>
</feature>
<dbReference type="Pfam" id="PF25036">
    <property type="entry name" value="VPS13_VAB"/>
    <property type="match status" value="1"/>
</dbReference>
<dbReference type="Proteomes" id="UP001489004">
    <property type="component" value="Unassembled WGS sequence"/>
</dbReference>
<feature type="region of interest" description="Disordered" evidence="3">
    <location>
        <begin position="3348"/>
        <end position="3393"/>
    </location>
</feature>
<keyword evidence="2" id="KW-0175">Coiled coil</keyword>
<feature type="compositionally biased region" description="Polar residues" evidence="3">
    <location>
        <begin position="4711"/>
        <end position="4720"/>
    </location>
</feature>
<reference evidence="5 6" key="1">
    <citation type="journal article" date="2024" name="Nat. Commun.">
        <title>Phylogenomics reveals the evolutionary origins of lichenization in chlorophyte algae.</title>
        <authorList>
            <person name="Puginier C."/>
            <person name="Libourel C."/>
            <person name="Otte J."/>
            <person name="Skaloud P."/>
            <person name="Haon M."/>
            <person name="Grisel S."/>
            <person name="Petersen M."/>
            <person name="Berrin J.G."/>
            <person name="Delaux P.M."/>
            <person name="Dal Grande F."/>
            <person name="Keller J."/>
        </authorList>
    </citation>
    <scope>NUCLEOTIDE SEQUENCE [LARGE SCALE GENOMIC DNA]</scope>
    <source>
        <strain evidence="5 6">SAG 2043</strain>
    </source>
</reference>
<comment type="caution">
    <text evidence="5">The sequence shown here is derived from an EMBL/GenBank/DDBJ whole genome shotgun (WGS) entry which is preliminary data.</text>
</comment>
<feature type="region of interest" description="Disordered" evidence="3">
    <location>
        <begin position="4701"/>
        <end position="4720"/>
    </location>
</feature>
<dbReference type="EMBL" id="JALJOR010000006">
    <property type="protein sequence ID" value="KAK9815754.1"/>
    <property type="molecule type" value="Genomic_DNA"/>
</dbReference>
<name>A0AAW1Q1E8_9CHLO</name>
<evidence type="ECO:0000256" key="1">
    <source>
        <dbReference type="ARBA" id="ARBA00006545"/>
    </source>
</evidence>
<evidence type="ECO:0000259" key="4">
    <source>
        <dbReference type="PROSITE" id="PS50004"/>
    </source>
</evidence>
<comment type="similarity">
    <text evidence="1">Belongs to the VPS13 family.</text>
</comment>
<feature type="region of interest" description="Disordered" evidence="3">
    <location>
        <begin position="3275"/>
        <end position="3303"/>
    </location>
</feature>
<dbReference type="Pfam" id="PF00168">
    <property type="entry name" value="C2"/>
    <property type="match status" value="1"/>
</dbReference>
<dbReference type="CDD" id="cd00030">
    <property type="entry name" value="C2"/>
    <property type="match status" value="1"/>
</dbReference>
<feature type="compositionally biased region" description="Polar residues" evidence="3">
    <location>
        <begin position="3047"/>
        <end position="3057"/>
    </location>
</feature>
<evidence type="ECO:0000313" key="5">
    <source>
        <dbReference type="EMBL" id="KAK9815754.1"/>
    </source>
</evidence>
<sequence>MWQLLYYAAVSLVAASSAGLLATYIAVTRFAVVGRCITFALHRGLRGVSETQPEQEHAPAFKVTRTARGVRVEDLRLAQDLLERSSQLGCMLSRVAVRLVEVQFATLSEPMRVHMDGLDIELLQRRLPEYMGPEELAQRQQAQDGAIKAAKLAAIDKLLWSTNFAQPHASPTAEHMGGGSRTARFAVHRLLAICIQFLEVQASNVSVTCTQAGQPGPQPTPGSALDGKDSVVLALRKLVLEPQSEVSELDYDQAAEGAQPTQGTAAQILAWMGCLKLPSAIWRQLTLNRPRSMRLQVAGSEHGHLNGSILHHDALQRPAGLPMHRTNSEDSFAESVESAQQCKHQHRHRHPADEDEAVNASGSSCCMLDVEVQLRALVPTWDAASVVTAIRMLDRLQTYQQYAPYWQSRPQIAVSVNPGAWWCHAGLATAQVCRQISRQQVCLHSMDKRRRARLRYQRAYAARCASLPTWQDDRAWWQLRKRMAPADAHDHATLEQLEASLSVEQIAHFRAGVAALHSKPLLRNEAVFRHAMDALDAMIAATGPLPPAIEALIFQQDMCSSQNRLFGLVMSVSCPKVGIILDVGEVWTATTPRMPSSQFASLEAAVRGVTCKMTAESKVVVNIASIGGGGMCLRDGQMTAEVLSSPSAECNRLLRVADLQAVATREDTFYSSKHAGLDFLYMRISLHSGYQQDKPLRGRHVATAESAVQATEEWHALQPAGMDVSLRLAGIKVAYKTDVVAAALAFVGQLHRLQGLRLKPAPQSAPPVPPPPPPDPSQPANLAERVLHAFAQQDIAIHSPLALPHLTLKLTCPGVVLQIPYKHVNWEAKPCGRPDPQSSHAGAPAPPDEPEYELIAAVTVISARVFGEDFQHFMHSGATQRFSIGASLDLFCYQQPHNRVRAGAGPTTMARLASLKRARSPGGEKPLELPALRQATAQEAAANSIDDDAEMMAMARVWAHPEDLPLFPGGDNEVGRSYSDAFEHASLRPDLPKVAVQPGSMTSGGLLGSLPPFPLIPLAKVALSQTEVSRKVHSLPAAPGSTILNAALGVVGIHFWVSPWQVAHVLSILRAVKDVAPNTLLTSPPEQPAAPVPSGQGTSALKTQLRFSLSMEIPLITALCLVAQPHAAAPDSLRLRKGKAAWGNHRLAHEELAAGWSRSLAHVYGINLVGLRAAANYKGTGEIKAGLNLDGFLTRDLQLSANAPNAYFARPLPQRSLVLTEYACDFRRRLLRVATPHKAVKRWLKAVRLIYLRRRSSQSWVYGVAHRLDASATAAVPFASPFSSSVTGPQLSLNFLMRAPNKYPGHPHHRPAPPADLKVEVGQMLLYARVSMRNRMLPLTTQMMSLVTAYLRTSAASSPAGEPTPVSPPPAACQTSDLPVPQAHFPGLKVHAGCVGVDLVMLVDGRELVSLKLLDAVVLTDTQPVQTGSQDAALSVGVTIQDICIRDLQAQPGHQLVLRPNGDSRYCSLALEFIKPASLHGKPSLIVEMDNPRVLALFRFVYDILHAVTIIQGALAPAAVGAGRLRTSGGLEERSSPSQTSANVSMPLDVTVHLTNASAVLPASSRSRQAAFEGSQQQPQPEQLDITKSRTSTAKETAKKVYKKAQHAPQGSRQRSPQDASSHAEAFLAVLLQDVSFYRAKLAPLAHCSPGNFCPISVHSYAWPLARFDVVERGCFVHHSSYALIMHHSEEAAEEPYMHLHLTTSPISTVLNVANYAALLSFTSGNLVEVSSFTAARPAASPHPPTRSKFDPSFKFGVPAGDVPTFRMTLNIPQATSVFEADAALWQSDAFKHSLATSHTSLPFLKCVLTTVQMDLAVLRHSKSTHISITSSAVAADDLRLAYSHMLSEIENVPEHPAQALPRQLRRQHSQSASQGTAAPRRPSMPGDTSGHTSPDLLFPVMEVVAVEEVPGGLEGIPVLHLLTGPHTPPGDEVAHLQSSSQHLNNQPTVEVTLALMPDGTVAVEASLAHALLQWPFLTDLSLILAMTSIFALGAEADADAGEASRNATEQFMRTNGQAPWLYFNFVMTKSQIFVPVLEMASMHDAVQYYFGGGAEKMNMNERLGDILLMAMSLSLDDPGACLHLEERGLALTWSALRFAYSMGGDGETDIRVDLRKLAAFVRDPAACVTCLLLPFSGSAHVSMQAPQAAERAEAERVRRAVVRVQRWWRLHKWQRCAERGRPFRRTDSRTSERGLEGKADLAVEFARRLGQNVSMLRMPSPQQDSMLDDLVEEVATPRTRQLLHKYKQSGAKAQLTTRPMVGPATERAAIKIEMSIKLGACTLRAAFSHIPFLQSAMSLLQRVALHPAPGNIAAPPLPQALPAAPATQLQMNSAFRPTKLSISGTLQSLALVLCNDQPQTFGAPDVLELCTDLVCVQYAMDRHFADRPPDQAFQLQLRSWASFLNNSSSRWEAISEAWSLQAELVDRASPIYRSDHTRSIWLSSEQHLNLYFNPASLLSFGDVLAFWRALTAASPGQTALQPTVSSTSAHSPSFLLTAAQNAPAMEEQLASQASITSRVPQKYLIQNQSGLLVYYWAEEPEVGVARPHSLASGASETLQVVPVQKTLHMMAVGKGGGTEKLGNVINLHFEGNWMPIKDVAVSVVGKYRYHMQSPAEQNNVSVIVDIILVGRTKIITLHSGIWLENHMDRPCSFRLHVPITPLVAPARPGTASREVSNTDTIIGPLASGTGSYLPVSAVLGGLLYAQPEGYCEAVRDVVRLSASIRLLKEQQGYISCEPLGPQEGGPPTPLPLHCCMLVIPAQVNSEFQAYKHIEILAPGELMRAVTPLEATLALHPTLVLTNALPYSMKCIIWQASPFRKLRKVRKEGRHTGLRDFVKYDLRQMHTAFTGTVPITGMANPYYKGEDHELASASGSQHEEVPWRRNSHSLMPASLLPHTSQRLWTPGQHLVVSLEPGQTKDVYAHMAGNLLMHVEVPALGLTASHWSVISWAGGQIARNSISDAKYIYRLPKDLKLRGPPSHSFASHQASLGTTRLRAAAREFRDTLLCTRHLAADTRRMAAQLPSQLSETELVQPDTPLLDRPGDHSSSPTWQTHDNPLAADANAARAGQAAGNAMLMRLVFDAWREASVKRHISTISQVFLPSRRAAANAPPTMHLGIDNSMAGNSSDRSVCKVTLFAPYWIDNRTGIDLIFQDHPSAPSIALLCGANTPWDYAEVLVPGVGLLQRGSSAGLRDLGTAEDPKVDEIPVRPVLLNKQDVTRFALGDVSRKFFSQALSIHTVGLKGTVKIKGPEAVHLALVPDFVRAHLRSSMPSGLRRVEEEARPQPTPVPEAPPAPADGEEEERLVVVLLSPQDDEERVKLHIVMAPELAGERMARSSLTMAEVLSTLSESEGSSSDSERPEQPAASVDDSASGPPRAPPQPSSRRRGQREYQFAVDVSAGPPTSVFRHTKVVTIKSKYIVENLTGMSVEIKQRGMPNNSPDSFAVEGRCSRQLANKDRCAVHWDDVQLPRQLLVRPLGNGGMDMWHWSGGFTLHTKDEYFGVRVRHQLDPARAINIPVSTTVGPSGSVLVTFKSPLSVPPYRIENHCEDVIVFFAQDAVHRDRTKWNWLEPRLGGAAMAYAWDEPNMEHRLRVQACVTGKVGPLQQRSQTYSLDQLGVQASLFLPTVQSRTETGGTLGALESNPAVTEEMKEKLASLLAAEFSRKVYVSVYADGPTRVLRLANSPSVALQETEESILDLAARIKQVEAEVEEVNVRFARLHGLAGGRDLDLYGRAANAGSAATPAPAKPRMRSRLSRGDQLPSHKPLLKLKELAGTPPAGSPLSASGAGASTSFASGAPPQAGPNQPLQRENTFTSGKADTSPLETLARASVEAFTQGESSLSQAGPYATDTDGNPVRMARITDAGHLTALPPASQTVQGTSLIRSAVEADTALLLGGDLIVSVCQADGLRGGNRTTHPFARVEINRQAQQTSVQWQTTAPVWDESLTFRDVSAASELVVDLWDLGGTRGEEALQKLASNPSQVIANSRFLGRVEVPLSETLSLRRGSKRWYTLARRSAHDSVAGRLKLGFAWDVTARSLLTLKLAMLERVLAQRVEILCMLQPVPAQVAADWLLEEATPPRADKAQGATNSQQLPPGQDAAQLSELLLAKHARQEHHANLLVSVLEATGLQPRKGLVVALAASDLPNPVVHFAIAGQQVHEWVRQAERGQHTRVEVDLEGLGVSVMGGLQDELFNLTLDRVSLHGHLTKLEAKMAGSIRRVQLDNQMLDATQPVVLASAPVAHARSETAQALVGGDGNLVSFKVIRSFANSMAALGLEGPGASTPAGNHRARPARMPHSHLVADGKQSPDGQGTIMSFKLIQLYIGETDFQADDGFLEALLSFVVSIPTPDIWQDAAWREQQHRLLTAQFGPKEVESLAMNSVLPLPGLAQDSAAPLRWVQEKELQELTAMRGQSSYSSWYFIEHAQISDINVNVTIALSSSILATRHGSAGLPENRGGLFNRVIGTAGFSLINVNNVPLQLRGWSTTGRLTARRALLASLTRHYLAQAIGEAHKVLGGAGPAIAALPLTVVWAGGSFLSLATNISAGKVGPYGAAKRIGFVLFMSLAQSIGSFSRIGASVMAYLPPPRAGHFSDSGMLTRAVQRPPNAFDAFQRAASELGAGFIAGLAGVLLDPLQGWNSSGLTGAAVGMGKGLLGLPVRPAIGVFEGCSKTAHGLGLVCLGREAISGSVQRRMRAPGAFAEDQQEGSQDSSKQQMQANRQSVIAAWQQALPGAFPKMQDDVVMDVLSTRIGRVLILTDQHLALLRVKVHGSRSIYKAMWTVPMAEIRTVRGLEERLLMIVEHVHSYKIPLMGMWAVPSRKSVRCDSRATFEKIIMKVNRHIRQGTMHSQAGGFNNSFAGDSYADLSMVTRPAS</sequence>
<keyword evidence="6" id="KW-1185">Reference proteome</keyword>
<feature type="domain" description="C2" evidence="4">
    <location>
        <begin position="3883"/>
        <end position="4015"/>
    </location>
</feature>
<feature type="compositionally biased region" description="Polar residues" evidence="3">
    <location>
        <begin position="1565"/>
        <end position="1581"/>
    </location>
</feature>
<dbReference type="InterPro" id="IPR000008">
    <property type="entry name" value="C2_dom"/>
</dbReference>
<dbReference type="GO" id="GO:0045053">
    <property type="term" value="P:protein retention in Golgi apparatus"/>
    <property type="evidence" value="ECO:0007669"/>
    <property type="project" value="TreeGrafter"/>
</dbReference>
<feature type="region of interest" description="Disordered" evidence="3">
    <location>
        <begin position="3741"/>
        <end position="3824"/>
    </location>
</feature>
<feature type="coiled-coil region" evidence="2">
    <location>
        <begin position="3692"/>
        <end position="3719"/>
    </location>
</feature>
<feature type="region of interest" description="Disordered" evidence="3">
    <location>
        <begin position="3024"/>
        <end position="3058"/>
    </location>
</feature>
<feature type="compositionally biased region" description="Low complexity" evidence="3">
    <location>
        <begin position="3348"/>
        <end position="3358"/>
    </location>
</feature>